<evidence type="ECO:0000313" key="2">
    <source>
        <dbReference type="Proteomes" id="UP000221165"/>
    </source>
</evidence>
<name>A0A2C6KRX2_9APIC</name>
<dbReference type="EMBL" id="MIGC01003545">
    <property type="protein sequence ID" value="PHJ19278.1"/>
    <property type="molecule type" value="Genomic_DNA"/>
</dbReference>
<dbReference type="Proteomes" id="UP000221165">
    <property type="component" value="Unassembled WGS sequence"/>
</dbReference>
<dbReference type="RefSeq" id="XP_067920980.1">
    <property type="nucleotide sequence ID" value="XM_068067044.1"/>
</dbReference>
<organism evidence="1 2">
    <name type="scientific">Cystoisospora suis</name>
    <dbReference type="NCBI Taxonomy" id="483139"/>
    <lineage>
        <taxon>Eukaryota</taxon>
        <taxon>Sar</taxon>
        <taxon>Alveolata</taxon>
        <taxon>Apicomplexa</taxon>
        <taxon>Conoidasida</taxon>
        <taxon>Coccidia</taxon>
        <taxon>Eucoccidiorida</taxon>
        <taxon>Eimeriorina</taxon>
        <taxon>Sarcocystidae</taxon>
        <taxon>Cystoisospora</taxon>
    </lineage>
</organism>
<accession>A0A2C6KRX2</accession>
<sequence length="59" mass="6837">FKPVSLSIDLHLSLFLVRVYLDGQATLSFRFERVFLHQGTLSLFFLLHTWLSLKGLGEE</sequence>
<proteinExistence type="predicted"/>
<protein>
    <submittedName>
        <fullName evidence="1">Uncharacterized protein</fullName>
    </submittedName>
</protein>
<reference evidence="1 2" key="1">
    <citation type="journal article" date="2017" name="Int. J. Parasitol.">
        <title>The genome of the protozoan parasite Cystoisospora suis and a reverse vaccinology approach to identify vaccine candidates.</title>
        <authorList>
            <person name="Palmieri N."/>
            <person name="Shrestha A."/>
            <person name="Ruttkowski B."/>
            <person name="Beck T."/>
            <person name="Vogl C."/>
            <person name="Tomley F."/>
            <person name="Blake D.P."/>
            <person name="Joachim A."/>
        </authorList>
    </citation>
    <scope>NUCLEOTIDE SEQUENCE [LARGE SCALE GENOMIC DNA]</scope>
    <source>
        <strain evidence="1 2">Wien I</strain>
    </source>
</reference>
<dbReference type="AlphaFoldDB" id="A0A2C6KRX2"/>
<gene>
    <name evidence="1" type="ORF">CSUI_006894</name>
</gene>
<comment type="caution">
    <text evidence="1">The sequence shown here is derived from an EMBL/GenBank/DDBJ whole genome shotgun (WGS) entry which is preliminary data.</text>
</comment>
<evidence type="ECO:0000313" key="1">
    <source>
        <dbReference type="EMBL" id="PHJ19278.1"/>
    </source>
</evidence>
<keyword evidence="2" id="KW-1185">Reference proteome</keyword>
<feature type="non-terminal residue" evidence="1">
    <location>
        <position position="1"/>
    </location>
</feature>
<dbReference type="VEuPathDB" id="ToxoDB:CSUI_006894"/>
<dbReference type="GeneID" id="94430255"/>